<comment type="caution">
    <text evidence="2">The sequence shown here is derived from an EMBL/GenBank/DDBJ whole genome shotgun (WGS) entry which is preliminary data.</text>
</comment>
<dbReference type="Gene3D" id="3.10.28.10">
    <property type="entry name" value="Homing endonucleases"/>
    <property type="match status" value="1"/>
</dbReference>
<dbReference type="Pfam" id="PF03161">
    <property type="entry name" value="LAGLIDADG_2"/>
    <property type="match status" value="1"/>
</dbReference>
<accession>A0ABU0CUV3</accession>
<proteinExistence type="predicted"/>
<protein>
    <recommendedName>
        <fullName evidence="1">Homing endonuclease LAGLIDADG domain-containing protein</fullName>
    </recommendedName>
</protein>
<feature type="domain" description="Homing endonuclease LAGLIDADG" evidence="1">
    <location>
        <begin position="20"/>
        <end position="200"/>
    </location>
</feature>
<reference evidence="2 3" key="1">
    <citation type="submission" date="2023-07" db="EMBL/GenBank/DDBJ databases">
        <title>Genomic Encyclopedia of Type Strains, Phase IV (KMG-IV): sequencing the most valuable type-strain genomes for metagenomic binning, comparative biology and taxonomic classification.</title>
        <authorList>
            <person name="Goeker M."/>
        </authorList>
    </citation>
    <scope>NUCLEOTIDE SEQUENCE [LARGE SCALE GENOMIC DNA]</scope>
    <source>
        <strain evidence="2 3">DSM 17740</strain>
    </source>
</reference>
<evidence type="ECO:0000259" key="1">
    <source>
        <dbReference type="Pfam" id="PF03161"/>
    </source>
</evidence>
<dbReference type="InterPro" id="IPR027434">
    <property type="entry name" value="Homing_endonucl"/>
</dbReference>
<sequence length="242" mass="28747">MPIGGRIPILKLSKKEINYALFGLVLGDGSYRKGIIKVSYSNKQRFYVEWLEGLCKALGLKHTASYEFYTKTTFGKRLYSHINIWVPDRRHFEKYNRVYNNSGRKIPSKYVLRRINPLGLLLWYLDDGQLHVSFKGTKAKRFAYLNTQSFTLAENKRIQQMFKERFDIDLSIHTDNSGFSNHKGKIYYRLYFNATNFRKFYDIVRPYLHLIPEEFSYKFNMQYRPNRLKTSAEYAASKYNGN</sequence>
<dbReference type="InterPro" id="IPR004860">
    <property type="entry name" value="LAGLIDADG_dom"/>
</dbReference>
<dbReference type="Proteomes" id="UP001232445">
    <property type="component" value="Unassembled WGS sequence"/>
</dbReference>
<organism evidence="2 3">
    <name type="scientific">Caldalkalibacillus uzonensis</name>
    <dbReference type="NCBI Taxonomy" id="353224"/>
    <lineage>
        <taxon>Bacteria</taxon>
        <taxon>Bacillati</taxon>
        <taxon>Bacillota</taxon>
        <taxon>Bacilli</taxon>
        <taxon>Bacillales</taxon>
        <taxon>Bacillaceae</taxon>
        <taxon>Caldalkalibacillus</taxon>
    </lineage>
</organism>
<keyword evidence="3" id="KW-1185">Reference proteome</keyword>
<name>A0ABU0CUV3_9BACI</name>
<evidence type="ECO:0000313" key="2">
    <source>
        <dbReference type="EMBL" id="MDQ0339912.1"/>
    </source>
</evidence>
<dbReference type="SUPFAM" id="SSF55608">
    <property type="entry name" value="Homing endonucleases"/>
    <property type="match status" value="1"/>
</dbReference>
<evidence type="ECO:0000313" key="3">
    <source>
        <dbReference type="Proteomes" id="UP001232445"/>
    </source>
</evidence>
<dbReference type="RefSeq" id="WP_307340631.1">
    <property type="nucleotide sequence ID" value="NZ_JAUSUQ010000010.1"/>
</dbReference>
<dbReference type="EMBL" id="JAUSUQ010000010">
    <property type="protein sequence ID" value="MDQ0339912.1"/>
    <property type="molecule type" value="Genomic_DNA"/>
</dbReference>
<gene>
    <name evidence="2" type="ORF">J2S00_002707</name>
</gene>